<accession>U1LS38</accession>
<name>U1LS38_9MICO</name>
<dbReference type="AlphaFoldDB" id="U1LS38"/>
<protein>
    <submittedName>
        <fullName evidence="1">Uncharacterized protein</fullName>
    </submittedName>
</protein>
<evidence type="ECO:0000313" key="2">
    <source>
        <dbReference type="Proteomes" id="UP000016462"/>
    </source>
</evidence>
<reference evidence="1 2" key="1">
    <citation type="journal article" date="2013" name="Genome Announc.">
        <title>First draft genome sequence from a member of the genus agrococcus, isolated from modern microbialites.</title>
        <authorList>
            <person name="White R.A.III."/>
            <person name="Grassa C.J."/>
            <person name="Suttle C.A."/>
        </authorList>
    </citation>
    <scope>NUCLEOTIDE SEQUENCE [LARGE SCALE GENOMIC DNA]</scope>
    <source>
        <strain evidence="1 2">RW1</strain>
    </source>
</reference>
<sequence>MFAVQARRSMSPQLFGPGSSMVLWLQIGEVNLE</sequence>
<dbReference type="EMBL" id="ASHR01000005">
    <property type="protein sequence ID" value="ERG65339.1"/>
    <property type="molecule type" value="Genomic_DNA"/>
</dbReference>
<evidence type="ECO:0000313" key="1">
    <source>
        <dbReference type="EMBL" id="ERG65339.1"/>
    </source>
</evidence>
<comment type="caution">
    <text evidence="1">The sequence shown here is derived from an EMBL/GenBank/DDBJ whole genome shotgun (WGS) entry which is preliminary data.</text>
</comment>
<keyword evidence="2" id="KW-1185">Reference proteome</keyword>
<dbReference type="Proteomes" id="UP000016462">
    <property type="component" value="Unassembled WGS sequence"/>
</dbReference>
<gene>
    <name evidence="1" type="ORF">L332_12945</name>
</gene>
<proteinExistence type="predicted"/>
<organism evidence="1 2">
    <name type="scientific">Agrococcus pavilionensis RW1</name>
    <dbReference type="NCBI Taxonomy" id="1330458"/>
    <lineage>
        <taxon>Bacteria</taxon>
        <taxon>Bacillati</taxon>
        <taxon>Actinomycetota</taxon>
        <taxon>Actinomycetes</taxon>
        <taxon>Micrococcales</taxon>
        <taxon>Microbacteriaceae</taxon>
        <taxon>Agrococcus</taxon>
    </lineage>
</organism>